<keyword evidence="8" id="KW-1185">Reference proteome</keyword>
<evidence type="ECO:0000256" key="2">
    <source>
        <dbReference type="ARBA" id="ARBA00022833"/>
    </source>
</evidence>
<comment type="pathway">
    <text evidence="4">Protein modification; protein ubiquitination.</text>
</comment>
<dbReference type="UniPathway" id="UPA00143"/>
<dbReference type="SUPFAM" id="SSF57850">
    <property type="entry name" value="RING/U-box"/>
    <property type="match status" value="1"/>
</dbReference>
<comment type="subcellular location">
    <subcellularLocation>
        <location evidence="4">Cytoplasm</location>
    </subcellularLocation>
</comment>
<dbReference type="AlphaFoldDB" id="A0A0B1TUY5"/>
<dbReference type="Gene3D" id="3.30.40.10">
    <property type="entry name" value="Zinc/RING finger domain, C3HC4 (zinc finger)"/>
    <property type="match status" value="1"/>
</dbReference>
<dbReference type="GO" id="GO:0061630">
    <property type="term" value="F:ubiquitin protein ligase activity"/>
    <property type="evidence" value="ECO:0007669"/>
    <property type="project" value="UniProtKB-UniRule"/>
</dbReference>
<dbReference type="PROSITE" id="PS51154">
    <property type="entry name" value="MACRO"/>
    <property type="match status" value="1"/>
</dbReference>
<dbReference type="PROSITE" id="PS50089">
    <property type="entry name" value="ZF_RING_2"/>
    <property type="match status" value="1"/>
</dbReference>
<dbReference type="GO" id="GO:0007219">
    <property type="term" value="P:Notch signaling pathway"/>
    <property type="evidence" value="ECO:0007669"/>
    <property type="project" value="InterPro"/>
</dbReference>
<keyword evidence="4" id="KW-0808">Transferase</keyword>
<comment type="similarity">
    <text evidence="4">Belongs to the Deltex family.</text>
</comment>
<dbReference type="Pfam" id="PF13639">
    <property type="entry name" value="zf-RING_2"/>
    <property type="match status" value="1"/>
</dbReference>
<dbReference type="InterPro" id="IPR039398">
    <property type="entry name" value="Deltex_fam"/>
</dbReference>
<feature type="domain" description="RING-type" evidence="5">
    <location>
        <begin position="167"/>
        <end position="210"/>
    </location>
</feature>
<evidence type="ECO:0000259" key="5">
    <source>
        <dbReference type="PROSITE" id="PS50089"/>
    </source>
</evidence>
<dbReference type="InterPro" id="IPR043472">
    <property type="entry name" value="Macro_dom-like"/>
</dbReference>
<dbReference type="EMBL" id="KN549211">
    <property type="protein sequence ID" value="KHJ99637.1"/>
    <property type="molecule type" value="Genomic_DNA"/>
</dbReference>
<dbReference type="GO" id="GO:0016567">
    <property type="term" value="P:protein ubiquitination"/>
    <property type="evidence" value="ECO:0007669"/>
    <property type="project" value="UniProtKB-UniRule"/>
</dbReference>
<keyword evidence="1 3" id="KW-0863">Zinc-finger</keyword>
<dbReference type="SMART" id="SM00184">
    <property type="entry name" value="RING"/>
    <property type="match status" value="1"/>
</dbReference>
<reference evidence="7 8" key="1">
    <citation type="submission" date="2014-03" db="EMBL/GenBank/DDBJ databases">
        <title>Draft genome of the hookworm Oesophagostomum dentatum.</title>
        <authorList>
            <person name="Mitreva M."/>
        </authorList>
    </citation>
    <scope>NUCLEOTIDE SEQUENCE [LARGE SCALE GENOMIC DNA]</scope>
    <source>
        <strain evidence="7 8">OD-Hann</strain>
    </source>
</reference>
<sequence length="263" mass="28803">MSDIAEEKVDVICVTVGTTLQHSGAVWNALTRAGGAKAYKLEAKYVFLVVHPDIHHLEDAYRNVFREAMARGCASVAIPGLGCGLIGNSAHASCMKACEVLHQIANESLGSIQLIVFADIKERVAEQFDIQLEAKFGTTVNGEGTDQARSSFETFTKIPAEVYEDDCAICLCPLTESSEVRELPCKHQLHNPCLKGYLESPNAKKRCPVCLRYFQLPLGDQPAEAQMLINKLTHVKLPELSNNPAQEILEDIPESSVIVEIIP</sequence>
<dbReference type="Proteomes" id="UP000053660">
    <property type="component" value="Unassembled WGS sequence"/>
</dbReference>
<dbReference type="InterPro" id="IPR001841">
    <property type="entry name" value="Znf_RING"/>
</dbReference>
<evidence type="ECO:0000259" key="6">
    <source>
        <dbReference type="PROSITE" id="PS51154"/>
    </source>
</evidence>
<evidence type="ECO:0000313" key="8">
    <source>
        <dbReference type="Proteomes" id="UP000053660"/>
    </source>
</evidence>
<keyword evidence="2 4" id="KW-0862">Zinc</keyword>
<dbReference type="Pfam" id="PF01661">
    <property type="entry name" value="Macro"/>
    <property type="match status" value="1"/>
</dbReference>
<protein>
    <recommendedName>
        <fullName evidence="4">E3 ubiquitin-protein ligase</fullName>
        <ecNumber evidence="4">2.3.2.27</ecNumber>
    </recommendedName>
</protein>
<dbReference type="EC" id="2.3.2.27" evidence="4"/>
<dbReference type="GO" id="GO:0008270">
    <property type="term" value="F:zinc ion binding"/>
    <property type="evidence" value="ECO:0007669"/>
    <property type="project" value="UniProtKB-KW"/>
</dbReference>
<dbReference type="Gene3D" id="3.40.220.10">
    <property type="entry name" value="Leucine Aminopeptidase, subunit E, domain 1"/>
    <property type="match status" value="1"/>
</dbReference>
<evidence type="ECO:0000256" key="4">
    <source>
        <dbReference type="RuleBase" id="RU367105"/>
    </source>
</evidence>
<dbReference type="OrthoDB" id="527344at2759"/>
<evidence type="ECO:0000313" key="7">
    <source>
        <dbReference type="EMBL" id="KHJ99637.1"/>
    </source>
</evidence>
<feature type="domain" description="Macro" evidence="6">
    <location>
        <begin position="1"/>
        <end position="136"/>
    </location>
</feature>
<dbReference type="InterPro" id="IPR002589">
    <property type="entry name" value="Macro_dom"/>
</dbReference>
<keyword evidence="4" id="KW-0963">Cytoplasm</keyword>
<organism evidence="7 8">
    <name type="scientific">Oesophagostomum dentatum</name>
    <name type="common">Nodular worm</name>
    <dbReference type="NCBI Taxonomy" id="61180"/>
    <lineage>
        <taxon>Eukaryota</taxon>
        <taxon>Metazoa</taxon>
        <taxon>Ecdysozoa</taxon>
        <taxon>Nematoda</taxon>
        <taxon>Chromadorea</taxon>
        <taxon>Rhabditida</taxon>
        <taxon>Rhabditina</taxon>
        <taxon>Rhabditomorpha</taxon>
        <taxon>Strongyloidea</taxon>
        <taxon>Strongylidae</taxon>
        <taxon>Oesophagostomum</taxon>
    </lineage>
</organism>
<dbReference type="GO" id="GO:0005737">
    <property type="term" value="C:cytoplasm"/>
    <property type="evidence" value="ECO:0007669"/>
    <property type="project" value="UniProtKB-SubCell"/>
</dbReference>
<proteinExistence type="inferred from homology"/>
<dbReference type="CDD" id="cd16448">
    <property type="entry name" value="RING-H2"/>
    <property type="match status" value="1"/>
</dbReference>
<evidence type="ECO:0000256" key="1">
    <source>
        <dbReference type="ARBA" id="ARBA00022771"/>
    </source>
</evidence>
<gene>
    <name evidence="7" type="ORF">OESDEN_00354</name>
</gene>
<accession>A0A0B1TUY5</accession>
<dbReference type="SUPFAM" id="SSF52949">
    <property type="entry name" value="Macro domain-like"/>
    <property type="match status" value="1"/>
</dbReference>
<keyword evidence="4" id="KW-0479">Metal-binding</keyword>
<evidence type="ECO:0000256" key="3">
    <source>
        <dbReference type="PROSITE-ProRule" id="PRU00175"/>
    </source>
</evidence>
<comment type="catalytic activity">
    <reaction evidence="4">
        <text>S-ubiquitinyl-[E2 ubiquitin-conjugating enzyme]-L-cysteine + [acceptor protein]-L-lysine = [E2 ubiquitin-conjugating enzyme]-L-cysteine + N(6)-ubiquitinyl-[acceptor protein]-L-lysine.</text>
        <dbReference type="EC" id="2.3.2.27"/>
    </reaction>
</comment>
<name>A0A0B1TUY5_OESDE</name>
<dbReference type="InterPro" id="IPR013083">
    <property type="entry name" value="Znf_RING/FYVE/PHD"/>
</dbReference>
<dbReference type="PANTHER" id="PTHR12622">
    <property type="entry name" value="DELTEX-RELATED"/>
    <property type="match status" value="1"/>
</dbReference>